<dbReference type="OMA" id="LYGECEY"/>
<evidence type="ECO:0000313" key="2">
    <source>
        <dbReference type="EMBL" id="CAD8132449.1"/>
    </source>
</evidence>
<accession>A0A8S1S0G5</accession>
<organism evidence="2 3">
    <name type="scientific">Paramecium octaurelia</name>
    <dbReference type="NCBI Taxonomy" id="43137"/>
    <lineage>
        <taxon>Eukaryota</taxon>
        <taxon>Sar</taxon>
        <taxon>Alveolata</taxon>
        <taxon>Ciliophora</taxon>
        <taxon>Intramacronucleata</taxon>
        <taxon>Oligohymenophorea</taxon>
        <taxon>Peniculida</taxon>
        <taxon>Parameciidae</taxon>
        <taxon>Paramecium</taxon>
    </lineage>
</organism>
<dbReference type="OrthoDB" id="297341at2759"/>
<sequence>MKIQFLLACIVFASAQSSFLEESLINRSFAPMMNIFLEKSTDPTQQQQLETATPPDTLLTATLDSYIDASKQQQILIAQQYEQNLPANGDCIILYGECEYKGPSFKYCDQPGEYIKFDIPVHSVYIPIGMSLKIKDALQGNKINLIYSHECISEGINIPEPKIYEDHPNDWFGEIKESDKAVLDSGELATPQIKYYDNDGNVISKEEYQKLVEADLQRSHNFYLGIVEQPDYSQPNQQVESNE</sequence>
<reference evidence="2" key="1">
    <citation type="submission" date="2021-01" db="EMBL/GenBank/DDBJ databases">
        <authorList>
            <consortium name="Genoscope - CEA"/>
            <person name="William W."/>
        </authorList>
    </citation>
    <scope>NUCLEOTIDE SEQUENCE</scope>
</reference>
<dbReference type="Proteomes" id="UP000683925">
    <property type="component" value="Unassembled WGS sequence"/>
</dbReference>
<feature type="chain" id="PRO_5035903539" evidence="1">
    <location>
        <begin position="16"/>
        <end position="243"/>
    </location>
</feature>
<feature type="signal peptide" evidence="1">
    <location>
        <begin position="1"/>
        <end position="15"/>
    </location>
</feature>
<keyword evidence="1" id="KW-0732">Signal</keyword>
<comment type="caution">
    <text evidence="2">The sequence shown here is derived from an EMBL/GenBank/DDBJ whole genome shotgun (WGS) entry which is preliminary data.</text>
</comment>
<protein>
    <submittedName>
        <fullName evidence="2">Uncharacterized protein</fullName>
    </submittedName>
</protein>
<gene>
    <name evidence="2" type="ORF">POCTA_138.1.T0030438</name>
</gene>
<name>A0A8S1S0G5_PAROT</name>
<proteinExistence type="predicted"/>
<evidence type="ECO:0000256" key="1">
    <source>
        <dbReference type="SAM" id="SignalP"/>
    </source>
</evidence>
<keyword evidence="3" id="KW-1185">Reference proteome</keyword>
<dbReference type="AlphaFoldDB" id="A0A8S1S0G5"/>
<evidence type="ECO:0000313" key="3">
    <source>
        <dbReference type="Proteomes" id="UP000683925"/>
    </source>
</evidence>
<dbReference type="EMBL" id="CAJJDP010000001">
    <property type="protein sequence ID" value="CAD8132449.1"/>
    <property type="molecule type" value="Genomic_DNA"/>
</dbReference>